<dbReference type="InterPro" id="IPR025824">
    <property type="entry name" value="OB-fold_nuc-bd_dom"/>
</dbReference>
<dbReference type="PANTHER" id="PTHR30008:SF0">
    <property type="entry name" value="EXODEOXYRIBONUCLEASE 7 LARGE SUBUNIT"/>
    <property type="match status" value="1"/>
</dbReference>
<dbReference type="Proteomes" id="UP000886819">
    <property type="component" value="Unassembled WGS sequence"/>
</dbReference>
<keyword evidence="3 5" id="KW-0378">Hydrolase</keyword>
<organism evidence="9 10">
    <name type="scientific">Candidatus Avichristensenella intestinipullorum</name>
    <dbReference type="NCBI Taxonomy" id="2840693"/>
    <lineage>
        <taxon>Bacteria</taxon>
        <taxon>Bacillati</taxon>
        <taxon>Bacillota</taxon>
        <taxon>Clostridia</taxon>
        <taxon>Candidatus Avichristensenella</taxon>
    </lineage>
</organism>
<keyword evidence="4 5" id="KW-0269">Exonuclease</keyword>
<gene>
    <name evidence="5 9" type="primary">xseA</name>
    <name evidence="9" type="ORF">IAA66_00135</name>
</gene>
<evidence type="ECO:0000256" key="2">
    <source>
        <dbReference type="ARBA" id="ARBA00022722"/>
    </source>
</evidence>
<dbReference type="GO" id="GO:0005737">
    <property type="term" value="C:cytoplasm"/>
    <property type="evidence" value="ECO:0007669"/>
    <property type="project" value="UniProtKB-SubCell"/>
</dbReference>
<evidence type="ECO:0000256" key="3">
    <source>
        <dbReference type="ARBA" id="ARBA00022801"/>
    </source>
</evidence>
<evidence type="ECO:0000256" key="5">
    <source>
        <dbReference type="HAMAP-Rule" id="MF_00378"/>
    </source>
</evidence>
<comment type="subcellular location">
    <subcellularLocation>
        <location evidence="5 6">Cytoplasm</location>
    </subcellularLocation>
</comment>
<accession>A0A9D0YTU7</accession>
<dbReference type="CDD" id="cd04489">
    <property type="entry name" value="ExoVII_LU_OBF"/>
    <property type="match status" value="1"/>
</dbReference>
<comment type="catalytic activity">
    <reaction evidence="5 6">
        <text>Exonucleolytic cleavage in either 5'- to 3'- or 3'- to 5'-direction to yield nucleoside 5'-phosphates.</text>
        <dbReference type="EC" id="3.1.11.6"/>
    </reaction>
</comment>
<comment type="function">
    <text evidence="5">Bidirectionally degrades single-stranded DNA into large acid-insoluble oligonucleotides, which are then degraded further into small acid-soluble oligonucleotides.</text>
</comment>
<evidence type="ECO:0000256" key="4">
    <source>
        <dbReference type="ARBA" id="ARBA00022839"/>
    </source>
</evidence>
<dbReference type="GO" id="GO:0008855">
    <property type="term" value="F:exodeoxyribonuclease VII activity"/>
    <property type="evidence" value="ECO:0007669"/>
    <property type="project" value="UniProtKB-UniRule"/>
</dbReference>
<dbReference type="NCBIfam" id="TIGR00237">
    <property type="entry name" value="xseA"/>
    <property type="match status" value="1"/>
</dbReference>
<feature type="domain" description="OB-fold nucleic acid binding" evidence="8">
    <location>
        <begin position="5"/>
        <end position="99"/>
    </location>
</feature>
<dbReference type="PANTHER" id="PTHR30008">
    <property type="entry name" value="EXODEOXYRIBONUCLEASE 7 LARGE SUBUNIT"/>
    <property type="match status" value="1"/>
</dbReference>
<dbReference type="EC" id="3.1.11.6" evidence="5"/>
<keyword evidence="1 5" id="KW-0963">Cytoplasm</keyword>
<evidence type="ECO:0000259" key="8">
    <source>
        <dbReference type="Pfam" id="PF13742"/>
    </source>
</evidence>
<protein>
    <recommendedName>
        <fullName evidence="5">Exodeoxyribonuclease 7 large subunit</fullName>
        <ecNumber evidence="5">3.1.11.6</ecNumber>
    </recommendedName>
    <alternativeName>
        <fullName evidence="5">Exodeoxyribonuclease VII large subunit</fullName>
        <shortName evidence="5">Exonuclease VII large subunit</shortName>
    </alternativeName>
</protein>
<evidence type="ECO:0000313" key="9">
    <source>
        <dbReference type="EMBL" id="HIQ61979.1"/>
    </source>
</evidence>
<dbReference type="EMBL" id="DVFI01000002">
    <property type="protein sequence ID" value="HIQ61979.1"/>
    <property type="molecule type" value="Genomic_DNA"/>
</dbReference>
<reference evidence="9" key="1">
    <citation type="submission" date="2020-10" db="EMBL/GenBank/DDBJ databases">
        <authorList>
            <person name="Gilroy R."/>
        </authorList>
    </citation>
    <scope>NUCLEOTIDE SEQUENCE</scope>
    <source>
        <strain evidence="9">ChiHile30-977</strain>
    </source>
</reference>
<dbReference type="Pfam" id="PF13742">
    <property type="entry name" value="tRNA_anti_2"/>
    <property type="match status" value="1"/>
</dbReference>
<keyword evidence="2 5" id="KW-0540">Nuclease</keyword>
<feature type="domain" description="Exonuclease VII large subunit C-terminal" evidence="7">
    <location>
        <begin position="123"/>
        <end position="338"/>
    </location>
</feature>
<sequence>MERILTVAELNEYVRRSLASDPMLRGLRLRGEISNFKRHSAGHLYFSLKDEQARIACVMFRSAAAGLRVALRDGLRVVLSGSAALYPAAGQYQFYVDAVHEDGVGALYLAFEQLKARLQAEGLFDAALKKPLPLLPEGVGIVTSPTGAVVHDICQIAARRHPGVALYLQPARVQGEGAAEEIAAALAALDRRPDVDVIILGRGGGSLEELWPFNEETVARAIFACRTPVVSAVGHETDVTIADFVADVRASTPSAAAELVIPRREEWLAMLRGMKGRMDRAQAQRMALLGHRLTGLRARLELRQPARQIAERRMLLDGLRTRLDARAQSMARERRMRVEALGKRLEALSLRAVLARGYALATLPDGTLLTDAAQARPGDALRLTLRCGAVHARVTEGEHGEKSEDKL</sequence>
<dbReference type="HAMAP" id="MF_00378">
    <property type="entry name" value="Exonuc_7_L"/>
    <property type="match status" value="1"/>
</dbReference>
<dbReference type="InterPro" id="IPR020579">
    <property type="entry name" value="Exonuc_VII_lsu_C"/>
</dbReference>
<evidence type="ECO:0000313" key="10">
    <source>
        <dbReference type="Proteomes" id="UP000886819"/>
    </source>
</evidence>
<dbReference type="GO" id="GO:0003676">
    <property type="term" value="F:nucleic acid binding"/>
    <property type="evidence" value="ECO:0007669"/>
    <property type="project" value="InterPro"/>
</dbReference>
<evidence type="ECO:0000259" key="7">
    <source>
        <dbReference type="Pfam" id="PF02601"/>
    </source>
</evidence>
<comment type="similarity">
    <text evidence="5 6">Belongs to the XseA family.</text>
</comment>
<dbReference type="GO" id="GO:0006308">
    <property type="term" value="P:DNA catabolic process"/>
    <property type="evidence" value="ECO:0007669"/>
    <property type="project" value="UniProtKB-UniRule"/>
</dbReference>
<dbReference type="GO" id="GO:0009318">
    <property type="term" value="C:exodeoxyribonuclease VII complex"/>
    <property type="evidence" value="ECO:0007669"/>
    <property type="project" value="UniProtKB-UniRule"/>
</dbReference>
<dbReference type="AlphaFoldDB" id="A0A9D0YTU7"/>
<comment type="caution">
    <text evidence="9">The sequence shown here is derived from an EMBL/GenBank/DDBJ whole genome shotgun (WGS) entry which is preliminary data.</text>
</comment>
<name>A0A9D0YTU7_9FIRM</name>
<dbReference type="Pfam" id="PF02601">
    <property type="entry name" value="Exonuc_VII_L"/>
    <property type="match status" value="1"/>
</dbReference>
<evidence type="ECO:0000256" key="6">
    <source>
        <dbReference type="RuleBase" id="RU004355"/>
    </source>
</evidence>
<dbReference type="InterPro" id="IPR003753">
    <property type="entry name" value="Exonuc_VII_L"/>
</dbReference>
<reference evidence="9" key="2">
    <citation type="journal article" date="2021" name="PeerJ">
        <title>Extensive microbial diversity within the chicken gut microbiome revealed by metagenomics and culture.</title>
        <authorList>
            <person name="Gilroy R."/>
            <person name="Ravi A."/>
            <person name="Getino M."/>
            <person name="Pursley I."/>
            <person name="Horton D.L."/>
            <person name="Alikhan N.F."/>
            <person name="Baker D."/>
            <person name="Gharbi K."/>
            <person name="Hall N."/>
            <person name="Watson M."/>
            <person name="Adriaenssens E.M."/>
            <person name="Foster-Nyarko E."/>
            <person name="Jarju S."/>
            <person name="Secka A."/>
            <person name="Antonio M."/>
            <person name="Oren A."/>
            <person name="Chaudhuri R.R."/>
            <person name="La Ragione R."/>
            <person name="Hildebrand F."/>
            <person name="Pallen M.J."/>
        </authorList>
    </citation>
    <scope>NUCLEOTIDE SEQUENCE</scope>
    <source>
        <strain evidence="9">ChiHile30-977</strain>
    </source>
</reference>
<proteinExistence type="inferred from homology"/>
<comment type="subunit">
    <text evidence="5">Heterooligomer composed of large and small subunits.</text>
</comment>
<evidence type="ECO:0000256" key="1">
    <source>
        <dbReference type="ARBA" id="ARBA00022490"/>
    </source>
</evidence>